<evidence type="ECO:0000256" key="1">
    <source>
        <dbReference type="ARBA" id="ARBA00005710"/>
    </source>
</evidence>
<dbReference type="GO" id="GO:0009279">
    <property type="term" value="C:cell outer membrane"/>
    <property type="evidence" value="ECO:0007669"/>
    <property type="project" value="InterPro"/>
</dbReference>
<dbReference type="InterPro" id="IPR011250">
    <property type="entry name" value="OMP/PagP_B-barrel"/>
</dbReference>
<comment type="caution">
    <text evidence="5">The sequence shown here is derived from an EMBL/GenBank/DDBJ whole genome shotgun (WGS) entry which is preliminary data.</text>
</comment>
<dbReference type="RefSeq" id="WP_054554532.1">
    <property type="nucleotide sequence ID" value="NZ_LJTC01000015.1"/>
</dbReference>
<keyword evidence="2" id="KW-0406">Ion transport</keyword>
<evidence type="ECO:0000313" key="5">
    <source>
        <dbReference type="EMBL" id="KPM80756.1"/>
    </source>
</evidence>
<dbReference type="PATRIC" id="fig|570156.3.peg.1683"/>
<keyword evidence="2" id="KW-0812">Transmembrane</keyword>
<dbReference type="Pfam" id="PF01389">
    <property type="entry name" value="OmpA_membrane"/>
    <property type="match status" value="1"/>
</dbReference>
<reference evidence="5 6" key="1">
    <citation type="submission" date="2015-09" db="EMBL/GenBank/DDBJ databases">
        <title>Draft Genome Sequence of Pseudoalteromonas lipolytica UCD-48B.</title>
        <authorList>
            <person name="Krusor M."/>
            <person name="Coil D.A."/>
            <person name="Lang J.M."/>
            <person name="Eisen J.A."/>
            <person name="Alexiev A."/>
        </authorList>
    </citation>
    <scope>NUCLEOTIDE SEQUENCE [LARGE SCALE GENOMIC DNA]</scope>
    <source>
        <strain evidence="5 6">UCD-48B</strain>
    </source>
</reference>
<sequence>MNHKYFLTKSSSCFSWAFILILFSGGSLFSTDGQAKENNWYLYGQIGHASTDFKADAVKNELVAQSVNYENLSVKDADVGYQLGFGYQLDSIFSVQLGYLDFGDRNFRLTGEVTDLDNFHDVMQATYPESAKGPHLVVLASWPLTNDLSLTGKLGYLDWQQDYQYQINTSDVFKAKRSGNSVTFGGEISYSIFENTLLFLSYDQARLDDYSTSMFSIGAKYQFN</sequence>
<keyword evidence="2" id="KW-0626">Porin</keyword>
<gene>
    <name evidence="5" type="ORF">AOG27_18795</name>
</gene>
<evidence type="ECO:0000256" key="3">
    <source>
        <dbReference type="SAM" id="SignalP"/>
    </source>
</evidence>
<dbReference type="STRING" id="570156.AOG27_18795"/>
<dbReference type="Proteomes" id="UP000050378">
    <property type="component" value="Unassembled WGS sequence"/>
</dbReference>
<accession>A0A0P7DUD2</accession>
<dbReference type="Gene3D" id="2.40.160.20">
    <property type="match status" value="1"/>
</dbReference>
<name>A0A0P7DUD2_9GAMM</name>
<dbReference type="OrthoDB" id="9805832at2"/>
<protein>
    <recommendedName>
        <fullName evidence="4">Outer membrane protein OmpA-like transmembrane domain-containing protein</fullName>
    </recommendedName>
</protein>
<comment type="similarity">
    <text evidence="1">Belongs to the outer membrane OOP (TC 1.B.6) superfamily. OmpA family.</text>
</comment>
<feature type="domain" description="Outer membrane protein OmpA-like transmembrane" evidence="4">
    <location>
        <begin position="36"/>
        <end position="203"/>
    </location>
</feature>
<dbReference type="SUPFAM" id="SSF56925">
    <property type="entry name" value="OMPA-like"/>
    <property type="match status" value="1"/>
</dbReference>
<dbReference type="AlphaFoldDB" id="A0A0P7DUD2"/>
<dbReference type="EMBL" id="LJTC01000015">
    <property type="protein sequence ID" value="KPM80756.1"/>
    <property type="molecule type" value="Genomic_DNA"/>
</dbReference>
<evidence type="ECO:0000313" key="6">
    <source>
        <dbReference type="Proteomes" id="UP000050378"/>
    </source>
</evidence>
<keyword evidence="2" id="KW-0813">Transport</keyword>
<feature type="signal peptide" evidence="3">
    <location>
        <begin position="1"/>
        <end position="35"/>
    </location>
</feature>
<evidence type="ECO:0000256" key="2">
    <source>
        <dbReference type="ARBA" id="ARBA00023114"/>
    </source>
</evidence>
<proteinExistence type="inferred from homology"/>
<dbReference type="InterPro" id="IPR000498">
    <property type="entry name" value="OmpA-like_TM_dom"/>
</dbReference>
<evidence type="ECO:0000259" key="4">
    <source>
        <dbReference type="Pfam" id="PF01389"/>
    </source>
</evidence>
<organism evidence="5 6">
    <name type="scientific">Pseudoalteromonas lipolytica</name>
    <dbReference type="NCBI Taxonomy" id="570156"/>
    <lineage>
        <taxon>Bacteria</taxon>
        <taxon>Pseudomonadati</taxon>
        <taxon>Pseudomonadota</taxon>
        <taxon>Gammaproteobacteria</taxon>
        <taxon>Alteromonadales</taxon>
        <taxon>Pseudoalteromonadaceae</taxon>
        <taxon>Pseudoalteromonas</taxon>
    </lineage>
</organism>
<feature type="chain" id="PRO_5006138057" description="Outer membrane protein OmpA-like transmembrane domain-containing protein" evidence="3">
    <location>
        <begin position="36"/>
        <end position="224"/>
    </location>
</feature>
<keyword evidence="3" id="KW-0732">Signal</keyword>
<dbReference type="GO" id="GO:0015288">
    <property type="term" value="F:porin activity"/>
    <property type="evidence" value="ECO:0007669"/>
    <property type="project" value="UniProtKB-KW"/>
</dbReference>
<dbReference type="GO" id="GO:0046930">
    <property type="term" value="C:pore complex"/>
    <property type="evidence" value="ECO:0007669"/>
    <property type="project" value="UniProtKB-KW"/>
</dbReference>